<dbReference type="GO" id="GO:0005524">
    <property type="term" value="F:ATP binding"/>
    <property type="evidence" value="ECO:0007669"/>
    <property type="project" value="InterPro"/>
</dbReference>
<sequence length="753" mass="86399">MTANSHSSYDHLKRELERLSHLRTSEPRIPSVSVHYITKQQLKELWTLSKILQVLRKHPSSAAVSVECVRAGYLRVFSLLVWCGEAHEIREFTNYDIDDSKFPLRQLPQNFVNHEHLTRLFHKIRHQQWIFFPLFVRPQQLKSTIEEVGRILPIQKEVLIKKVHDVAVYKTWLDPDCCEEDSPPKLDDKVIVVRKVYIGIKHKSMYDREELAYQKLQRRQCEHIVHYYGSFTLEQGGEQPSLHNLLLEYVDGVNLEDFFSQTQPPSNLQELLNFWGGFEGIFQALHHMRSMQQDLIEVVHQDLNPLNVMVCGNRGLKDKLHLKVTDFGHSSTADQSESGSKLLDMMGGKKFGAPETYRGPSNEWLNHGPSSITTAADVWSAGGMISDAAAWVHGGTRARQDYNERRVKEVKLRPAFGGVPCFHNGVSPLGAVDAFHSKIRKSLPSYDREITESILSLVENSMLLSDVNKREVPRGICSHLVKILESASLGFETSSRDDEIAKPAPERPKPRQEMSRDAAVKYYNDCKKHGSIPDPEVQKTVNTLRANLGDRDFIFLIDTSGSMKQYEERMRITLLIYAYIAKNIDQDGRLEVYFNSQTKLKQYRTSRAVIRDLAHQEWNSLGFERIFSDFIDHLLHRLRKPEPWPPKKQSVFVFTDGRWSGLDNVKHHIRRVIRAIADQDLGRTQVSIQFVSFGTDPKNIGQLQELDNFGRKEVLGMDIVDTKPYDSDVCAVLYGALVEELDKVDESEDSGEE</sequence>
<dbReference type="InterPro" id="IPR036465">
    <property type="entry name" value="vWFA_dom_sf"/>
</dbReference>
<feature type="domain" description="VWFA" evidence="3">
    <location>
        <begin position="552"/>
        <end position="741"/>
    </location>
</feature>
<dbReference type="InterPro" id="IPR000719">
    <property type="entry name" value="Prot_kinase_dom"/>
</dbReference>
<dbReference type="PANTHER" id="PTHR34706">
    <property type="entry name" value="SLR1338 PROTEIN"/>
    <property type="match status" value="1"/>
</dbReference>
<feature type="domain" description="Protein kinase" evidence="2">
    <location>
        <begin position="154"/>
        <end position="482"/>
    </location>
</feature>
<dbReference type="PROSITE" id="PS50234">
    <property type="entry name" value="VWFA"/>
    <property type="match status" value="1"/>
</dbReference>
<dbReference type="Gene3D" id="3.40.50.410">
    <property type="entry name" value="von Willebrand factor, type A domain"/>
    <property type="match status" value="1"/>
</dbReference>
<comment type="caution">
    <text evidence="4">The sequence shown here is derived from an EMBL/GenBank/DDBJ whole genome shotgun (WGS) entry which is preliminary data.</text>
</comment>
<dbReference type="OrthoDB" id="5396681at2759"/>
<evidence type="ECO:0000256" key="1">
    <source>
        <dbReference type="SAM" id="MobiDB-lite"/>
    </source>
</evidence>
<dbReference type="InterPro" id="IPR002035">
    <property type="entry name" value="VWF_A"/>
</dbReference>
<organism evidence="4 5">
    <name type="scientific">Plectosphaerella cucumerina</name>
    <dbReference type="NCBI Taxonomy" id="40658"/>
    <lineage>
        <taxon>Eukaryota</taxon>
        <taxon>Fungi</taxon>
        <taxon>Dikarya</taxon>
        <taxon>Ascomycota</taxon>
        <taxon>Pezizomycotina</taxon>
        <taxon>Sordariomycetes</taxon>
        <taxon>Hypocreomycetidae</taxon>
        <taxon>Glomerellales</taxon>
        <taxon>Plectosphaerellaceae</taxon>
        <taxon>Plectosphaerella</taxon>
    </lineage>
</organism>
<evidence type="ECO:0000259" key="3">
    <source>
        <dbReference type="PROSITE" id="PS50234"/>
    </source>
</evidence>
<feature type="region of interest" description="Disordered" evidence="1">
    <location>
        <begin position="494"/>
        <end position="515"/>
    </location>
</feature>
<evidence type="ECO:0000313" key="4">
    <source>
        <dbReference type="EMBL" id="KAH7376374.1"/>
    </source>
</evidence>
<evidence type="ECO:0008006" key="6">
    <source>
        <dbReference type="Google" id="ProtNLM"/>
    </source>
</evidence>
<protein>
    <recommendedName>
        <fullName evidence="6">Protein kinase domain-containing protein</fullName>
    </recommendedName>
</protein>
<evidence type="ECO:0000313" key="5">
    <source>
        <dbReference type="Proteomes" id="UP000813385"/>
    </source>
</evidence>
<evidence type="ECO:0000259" key="2">
    <source>
        <dbReference type="PROSITE" id="PS50011"/>
    </source>
</evidence>
<dbReference type="SMART" id="SM00220">
    <property type="entry name" value="S_TKc"/>
    <property type="match status" value="1"/>
</dbReference>
<accession>A0A8K0TQ25</accession>
<dbReference type="Proteomes" id="UP000813385">
    <property type="component" value="Unassembled WGS sequence"/>
</dbReference>
<dbReference type="AlphaFoldDB" id="A0A8K0TQ25"/>
<gene>
    <name evidence="4" type="ORF">B0T11DRAFT_314703</name>
</gene>
<keyword evidence="5" id="KW-1185">Reference proteome</keyword>
<dbReference type="Pfam" id="PF00069">
    <property type="entry name" value="Pkinase"/>
    <property type="match status" value="1"/>
</dbReference>
<dbReference type="PROSITE" id="PS50011">
    <property type="entry name" value="PROTEIN_KINASE_DOM"/>
    <property type="match status" value="1"/>
</dbReference>
<proteinExistence type="predicted"/>
<dbReference type="GO" id="GO:0004672">
    <property type="term" value="F:protein kinase activity"/>
    <property type="evidence" value="ECO:0007669"/>
    <property type="project" value="InterPro"/>
</dbReference>
<reference evidence="4" key="1">
    <citation type="journal article" date="2021" name="Nat. Commun.">
        <title>Genetic determinants of endophytism in the Arabidopsis root mycobiome.</title>
        <authorList>
            <person name="Mesny F."/>
            <person name="Miyauchi S."/>
            <person name="Thiergart T."/>
            <person name="Pickel B."/>
            <person name="Atanasova L."/>
            <person name="Karlsson M."/>
            <person name="Huettel B."/>
            <person name="Barry K.W."/>
            <person name="Haridas S."/>
            <person name="Chen C."/>
            <person name="Bauer D."/>
            <person name="Andreopoulos W."/>
            <person name="Pangilinan J."/>
            <person name="LaButti K."/>
            <person name="Riley R."/>
            <person name="Lipzen A."/>
            <person name="Clum A."/>
            <person name="Drula E."/>
            <person name="Henrissat B."/>
            <person name="Kohler A."/>
            <person name="Grigoriev I.V."/>
            <person name="Martin F.M."/>
            <person name="Hacquard S."/>
        </authorList>
    </citation>
    <scope>NUCLEOTIDE SEQUENCE</scope>
    <source>
        <strain evidence="4">MPI-CAGE-AT-0016</strain>
    </source>
</reference>
<dbReference type="SUPFAM" id="SSF53300">
    <property type="entry name" value="vWA-like"/>
    <property type="match status" value="1"/>
</dbReference>
<dbReference type="PANTHER" id="PTHR34706:SF1">
    <property type="entry name" value="VWFA DOMAIN-CONTAINING PROTEIN"/>
    <property type="match status" value="1"/>
</dbReference>
<name>A0A8K0TQ25_9PEZI</name>
<dbReference type="EMBL" id="JAGPXD010000001">
    <property type="protein sequence ID" value="KAH7376374.1"/>
    <property type="molecule type" value="Genomic_DNA"/>
</dbReference>
<dbReference type="SUPFAM" id="SSF56112">
    <property type="entry name" value="Protein kinase-like (PK-like)"/>
    <property type="match status" value="1"/>
</dbReference>
<dbReference type="Gene3D" id="1.10.510.10">
    <property type="entry name" value="Transferase(Phosphotransferase) domain 1"/>
    <property type="match status" value="1"/>
</dbReference>
<dbReference type="InterPro" id="IPR011009">
    <property type="entry name" value="Kinase-like_dom_sf"/>
</dbReference>